<name>A0A916RIF6_9BACT</name>
<dbReference type="RefSeq" id="WP_188757802.1">
    <property type="nucleotide sequence ID" value="NZ_BMJB01000001.1"/>
</dbReference>
<gene>
    <name evidence="1" type="ORF">GCM10011507_05590</name>
</gene>
<reference evidence="1" key="2">
    <citation type="submission" date="2020-09" db="EMBL/GenBank/DDBJ databases">
        <authorList>
            <person name="Sun Q."/>
            <person name="Zhou Y."/>
        </authorList>
    </citation>
    <scope>NUCLEOTIDE SEQUENCE</scope>
    <source>
        <strain evidence="1">CGMCC 1.15447</strain>
    </source>
</reference>
<proteinExistence type="predicted"/>
<reference evidence="1" key="1">
    <citation type="journal article" date="2014" name="Int. J. Syst. Evol. Microbiol.">
        <title>Complete genome sequence of Corynebacterium casei LMG S-19264T (=DSM 44701T), isolated from a smear-ripened cheese.</title>
        <authorList>
            <consortium name="US DOE Joint Genome Institute (JGI-PGF)"/>
            <person name="Walter F."/>
            <person name="Albersmeier A."/>
            <person name="Kalinowski J."/>
            <person name="Ruckert C."/>
        </authorList>
    </citation>
    <scope>NUCLEOTIDE SEQUENCE</scope>
    <source>
        <strain evidence="1">CGMCC 1.15447</strain>
    </source>
</reference>
<dbReference type="EMBL" id="BMJB01000001">
    <property type="protein sequence ID" value="GGA57141.1"/>
    <property type="molecule type" value="Genomic_DNA"/>
</dbReference>
<protein>
    <submittedName>
        <fullName evidence="1">Uncharacterized protein</fullName>
    </submittedName>
</protein>
<organism evidence="1 2">
    <name type="scientific">Edaphobacter acidisoli</name>
    <dbReference type="NCBI Taxonomy" id="2040573"/>
    <lineage>
        <taxon>Bacteria</taxon>
        <taxon>Pseudomonadati</taxon>
        <taxon>Acidobacteriota</taxon>
        <taxon>Terriglobia</taxon>
        <taxon>Terriglobales</taxon>
        <taxon>Acidobacteriaceae</taxon>
        <taxon>Edaphobacter</taxon>
    </lineage>
</organism>
<keyword evidence="2" id="KW-1185">Reference proteome</keyword>
<dbReference type="AlphaFoldDB" id="A0A916RIF6"/>
<evidence type="ECO:0000313" key="2">
    <source>
        <dbReference type="Proteomes" id="UP000648801"/>
    </source>
</evidence>
<dbReference type="Proteomes" id="UP000648801">
    <property type="component" value="Unassembled WGS sequence"/>
</dbReference>
<comment type="caution">
    <text evidence="1">The sequence shown here is derived from an EMBL/GenBank/DDBJ whole genome shotgun (WGS) entry which is preliminary data.</text>
</comment>
<sequence>MTKLELLQIYANLDSWAKARFLAVLSHQLTIRMRESYDESIASDQRIKLLMGANELQHHLSSELRHHLEEDTNRYPDEVLMNILLEKAQYYQLSNELQGSLIHTANKFGDSARTSTVLS</sequence>
<evidence type="ECO:0000313" key="1">
    <source>
        <dbReference type="EMBL" id="GGA57141.1"/>
    </source>
</evidence>
<accession>A0A916RIF6</accession>